<evidence type="ECO:0000313" key="2">
    <source>
        <dbReference type="Proteomes" id="UP000654075"/>
    </source>
</evidence>
<dbReference type="AlphaFoldDB" id="A0A813F7I3"/>
<gene>
    <name evidence="1" type="ORF">PGLA1383_LOCUS25446</name>
</gene>
<organism evidence="1 2">
    <name type="scientific">Polarella glacialis</name>
    <name type="common">Dinoflagellate</name>
    <dbReference type="NCBI Taxonomy" id="89957"/>
    <lineage>
        <taxon>Eukaryota</taxon>
        <taxon>Sar</taxon>
        <taxon>Alveolata</taxon>
        <taxon>Dinophyceae</taxon>
        <taxon>Suessiales</taxon>
        <taxon>Suessiaceae</taxon>
        <taxon>Polarella</taxon>
    </lineage>
</organism>
<protein>
    <submittedName>
        <fullName evidence="1">Uncharacterized protein</fullName>
    </submittedName>
</protein>
<name>A0A813F7I3_POLGL</name>
<keyword evidence="2" id="KW-1185">Reference proteome</keyword>
<evidence type="ECO:0000313" key="1">
    <source>
        <dbReference type="EMBL" id="CAE8607518.1"/>
    </source>
</evidence>
<accession>A0A813F7I3</accession>
<reference evidence="1" key="1">
    <citation type="submission" date="2021-02" db="EMBL/GenBank/DDBJ databases">
        <authorList>
            <person name="Dougan E. K."/>
            <person name="Rhodes N."/>
            <person name="Thang M."/>
            <person name="Chan C."/>
        </authorList>
    </citation>
    <scope>NUCLEOTIDE SEQUENCE</scope>
</reference>
<comment type="caution">
    <text evidence="1">The sequence shown here is derived from an EMBL/GenBank/DDBJ whole genome shotgun (WGS) entry which is preliminary data.</text>
</comment>
<dbReference type="EMBL" id="CAJNNV010021816">
    <property type="protein sequence ID" value="CAE8607518.1"/>
    <property type="molecule type" value="Genomic_DNA"/>
</dbReference>
<sequence length="120" mass="13450">MRDVHVLLTSADCQIFWFSRCSFGAAWRKDTKLGLVRAEFLRLALEKPCAGFHKHVQLTGALTTKASANPLEFCRQYAGAAAAAWILEPPILGEGYLDVETDQRGCFEKLWFNDIVTSLQ</sequence>
<proteinExistence type="predicted"/>
<dbReference type="Proteomes" id="UP000654075">
    <property type="component" value="Unassembled WGS sequence"/>
</dbReference>